<dbReference type="InterPro" id="IPR052126">
    <property type="entry name" value="Spindle_Org/Thrombomodulin"/>
</dbReference>
<dbReference type="PROSITE" id="PS51549">
    <property type="entry name" value="DM13"/>
    <property type="match status" value="1"/>
</dbReference>
<dbReference type="InterPro" id="IPR019545">
    <property type="entry name" value="DM13_domain"/>
</dbReference>
<proteinExistence type="predicted"/>
<dbReference type="Proteomes" id="UP000030758">
    <property type="component" value="Unassembled WGS sequence"/>
</dbReference>
<feature type="domain" description="DM13" evidence="3">
    <location>
        <begin position="261"/>
        <end position="372"/>
    </location>
</feature>
<feature type="region of interest" description="Disordered" evidence="2">
    <location>
        <begin position="92"/>
        <end position="116"/>
    </location>
</feature>
<feature type="region of interest" description="Disordered" evidence="2">
    <location>
        <begin position="382"/>
        <end position="410"/>
    </location>
</feature>
<protein>
    <recommendedName>
        <fullName evidence="3">DM13 domain-containing protein</fullName>
    </recommendedName>
</protein>
<evidence type="ECO:0000256" key="2">
    <source>
        <dbReference type="SAM" id="MobiDB-lite"/>
    </source>
</evidence>
<dbReference type="SMART" id="SM00686">
    <property type="entry name" value="DM13"/>
    <property type="match status" value="1"/>
</dbReference>
<evidence type="ECO:0000313" key="4">
    <source>
        <dbReference type="EMBL" id="KFD71917.1"/>
    </source>
</evidence>
<evidence type="ECO:0000256" key="1">
    <source>
        <dbReference type="ARBA" id="ARBA00022737"/>
    </source>
</evidence>
<sequence length="418" mass="46749">MPMEIVRAKNLLVRVYALAKLGNVTFWVGPKTPTEDIDKDLKPSANGMYLKPRVMAISTKPYRRTQVKMAKAPPDPAEIVYDEIMKYAKNGNRNNETDWLPSNDNRDREISKGEEPDDVKPAIKLLVSDGQIIQVTNPTKLVEPMITQRVQTSIAVSAGGRNRQKRSLTLNDVWETIFKLVDGSKHRVVEGASSNDLGHTHSKTLDWYRGNQLIILDLPEGRTVTDFLWLAVYDHDRQVPVATALIPNGPSFAVPEPERLAGFRPAHKAYQAYSDAVELVDNKIIRIHNFSCPQCPPGTWIMAGKGGFPNSAGYILPVYLNNGTYDCEYLPAKVSDAFLTLHLPDAMTVMDITWISAYNVPQKFSLGHMHILGQYDIPAHLSTSSAQNPESRNPDRSKSRQSKSRMGQNPDRLCIGIF</sequence>
<feature type="compositionally biased region" description="Basic and acidic residues" evidence="2">
    <location>
        <begin position="104"/>
        <end position="116"/>
    </location>
</feature>
<evidence type="ECO:0000259" key="3">
    <source>
        <dbReference type="PROSITE" id="PS51549"/>
    </source>
</evidence>
<dbReference type="PANTHER" id="PTHR24036">
    <property type="entry name" value="SKELETOR-RELATED"/>
    <property type="match status" value="1"/>
</dbReference>
<name>A0A085NR21_9BILA</name>
<dbReference type="EMBL" id="KL367480">
    <property type="protein sequence ID" value="KFD71917.1"/>
    <property type="molecule type" value="Genomic_DNA"/>
</dbReference>
<dbReference type="AlphaFoldDB" id="A0A085NR21"/>
<dbReference type="PANTHER" id="PTHR24036:SF5">
    <property type="entry name" value="THROMBOMODULIN"/>
    <property type="match status" value="1"/>
</dbReference>
<accession>A0A085NR21</accession>
<reference evidence="4" key="1">
    <citation type="journal article" date="2014" name="Nat. Genet.">
        <title>Genome and transcriptome of the porcine whipworm Trichuris suis.</title>
        <authorList>
            <person name="Jex A.R."/>
            <person name="Nejsum P."/>
            <person name="Schwarz E.M."/>
            <person name="Hu L."/>
            <person name="Young N.D."/>
            <person name="Hall R.S."/>
            <person name="Korhonen P.K."/>
            <person name="Liao S."/>
            <person name="Thamsborg S."/>
            <person name="Xia J."/>
            <person name="Xu P."/>
            <person name="Wang S."/>
            <person name="Scheerlinck J.P."/>
            <person name="Hofmann A."/>
            <person name="Sternberg P.W."/>
            <person name="Wang J."/>
            <person name="Gasser R.B."/>
        </authorList>
    </citation>
    <scope>NUCLEOTIDE SEQUENCE [LARGE SCALE GENOMIC DNA]</scope>
    <source>
        <strain evidence="4">DCEP-RM93F</strain>
    </source>
</reference>
<organism evidence="4">
    <name type="scientific">Trichuris suis</name>
    <name type="common">pig whipworm</name>
    <dbReference type="NCBI Taxonomy" id="68888"/>
    <lineage>
        <taxon>Eukaryota</taxon>
        <taxon>Metazoa</taxon>
        <taxon>Ecdysozoa</taxon>
        <taxon>Nematoda</taxon>
        <taxon>Enoplea</taxon>
        <taxon>Dorylaimia</taxon>
        <taxon>Trichinellida</taxon>
        <taxon>Trichuridae</taxon>
        <taxon>Trichuris</taxon>
    </lineage>
</organism>
<gene>
    <name evidence="4" type="ORF">M514_08170</name>
</gene>
<keyword evidence="1" id="KW-0677">Repeat</keyword>
<feature type="compositionally biased region" description="Polar residues" evidence="2">
    <location>
        <begin position="382"/>
        <end position="391"/>
    </location>
</feature>